<evidence type="ECO:0000256" key="1">
    <source>
        <dbReference type="ARBA" id="ARBA00001971"/>
    </source>
</evidence>
<evidence type="ECO:0000256" key="2">
    <source>
        <dbReference type="ARBA" id="ARBA00003690"/>
    </source>
</evidence>
<keyword evidence="11 14" id="KW-0408">Iron</keyword>
<dbReference type="WBParaSite" id="TCONS_00004301.p1">
    <property type="protein sequence ID" value="TCONS_00004301.p1"/>
    <property type="gene ID" value="XLOC_001571"/>
</dbReference>
<protein>
    <submittedName>
        <fullName evidence="16">Cytochrome P450</fullName>
    </submittedName>
</protein>
<comment type="cofactor">
    <cofactor evidence="1 14">
        <name>heme</name>
        <dbReference type="ChEBI" id="CHEBI:30413"/>
    </cofactor>
</comment>
<dbReference type="PRINTS" id="PR00465">
    <property type="entry name" value="EP450IV"/>
</dbReference>
<comment type="subcellular location">
    <subcellularLocation>
        <location evidence="4">Endoplasmic reticulum membrane</location>
        <topology evidence="4">Peripheral membrane protein</topology>
    </subcellularLocation>
    <subcellularLocation>
        <location evidence="3">Microsome membrane</location>
        <topology evidence="3">Peripheral membrane protein</topology>
    </subcellularLocation>
</comment>
<evidence type="ECO:0000256" key="7">
    <source>
        <dbReference type="ARBA" id="ARBA00022723"/>
    </source>
</evidence>
<dbReference type="AlphaFoldDB" id="A0AAF5D010"/>
<evidence type="ECO:0000256" key="14">
    <source>
        <dbReference type="PIRSR" id="PIRSR602403-1"/>
    </source>
</evidence>
<dbReference type="GO" id="GO:0005789">
    <property type="term" value="C:endoplasmic reticulum membrane"/>
    <property type="evidence" value="ECO:0007669"/>
    <property type="project" value="UniProtKB-SubCell"/>
</dbReference>
<evidence type="ECO:0000256" key="10">
    <source>
        <dbReference type="ARBA" id="ARBA00023002"/>
    </source>
</evidence>
<evidence type="ECO:0000256" key="5">
    <source>
        <dbReference type="ARBA" id="ARBA00010617"/>
    </source>
</evidence>
<comment type="function">
    <text evidence="2">May be involved in the metabolism of insect hormones and in the breakdown of synthetic insecticides.</text>
</comment>
<evidence type="ECO:0000313" key="16">
    <source>
        <dbReference type="WBParaSite" id="TCONS_00004301.p1"/>
    </source>
</evidence>
<dbReference type="Gene3D" id="1.10.630.10">
    <property type="entry name" value="Cytochrome P450"/>
    <property type="match status" value="4"/>
</dbReference>
<accession>A0AAF5D010</accession>
<proteinExistence type="inferred from homology"/>
<dbReference type="PANTHER" id="PTHR24291">
    <property type="entry name" value="CYTOCHROME P450 FAMILY 4"/>
    <property type="match status" value="1"/>
</dbReference>
<evidence type="ECO:0000256" key="11">
    <source>
        <dbReference type="ARBA" id="ARBA00023004"/>
    </source>
</evidence>
<dbReference type="PROSITE" id="PS00086">
    <property type="entry name" value="CYTOCHROME_P450"/>
    <property type="match status" value="4"/>
</dbReference>
<keyword evidence="6 14" id="KW-0349">Heme</keyword>
<dbReference type="GO" id="GO:0004497">
    <property type="term" value="F:monooxygenase activity"/>
    <property type="evidence" value="ECO:0007669"/>
    <property type="project" value="UniProtKB-KW"/>
</dbReference>
<dbReference type="CDD" id="cd20628">
    <property type="entry name" value="CYP4"/>
    <property type="match status" value="4"/>
</dbReference>
<sequence>SKMFSLSILFTLFFLYVVTNFRKFKTWWCERKRIIELADKIPGPKSLPIVGNGLMFLCDSQELQRILDEEAQIAFQKDEPLRRYWMGNILVVYALSTEAAKVIFDSTVEISKGETYILFNKWLGEGLLMSEGEKWKYRRRLITPSFHFNMLKKYFESYNKELKGMVEKLETFARNGEEVEIYNIIKRTALDIICETAMGVKVNASENPNHPYIIAVEDYSKLAGEYFRNFLLSVPLIYYLLGKKSEEEKLLAILKSFTRDVIKQKAEEFEKNNGELNDSTFLSNLLQLKKENNWSDEDVREEVETFMFAGHDTTSSLTSYLFWALACYQDIQKKVYEEIYDVYGDEERDVLPEDLPKLPYLEMVIKETLRRYAIVPYFGRTLLNDVEVCGYTLPKGTNFVFAPQLTNFNPKIFPDPYKFDPDRFLPENAAKRNAYDFTPFSAGPRNCIGQRFALNEAKTMVIWVLRRFKLIKKRKEDYIKSFSDVVQTPADGIFIVFEKRNTLSAIWYFYYQIEIELRLSILLTLLLLYVVSNFEKIKIWWYERKRRIELGEKIPGPKGLPIIGNALMFLGETHESQKRFIEEDRIAFENNEPLRRFWFGNLLFIHSLSSDASKAIFDSTTEISKGEIDEFFKDWLGDGLLLSEGEKWKNRRKIITPSFHFNMLKKYFETYNKESKNMVEKFEASAKSGEEVEIFNIIKRTALDIICETAMGVKVNASENPNHPYPISVQRYSKLFANHFKNIFYKIPFVYYLFGDKTEKDRLLVILKSFTRNVIKQKTEEFEKNNGELSDNTFLSTLLQLKKENNWSDEDVREEVETFMFAGHDTTSSLISYLFWALACYQDIQKKVYEEIYDVYGDEERDVLPEDLPKLPYLEMVIKETLRRYATVPYFSRTLINEIEVCGYTLPKGTVFIFPLQQTNFNPKIFPDPYKFNPDRFLPEIAAERNAYDFTPFSAGPRNCIGQKFALNEARTMATWVLRRFKLTTKREESYVKSVPQIIQTPLNGIPIKMFSLSILFTLLALYVVANLKKFKTWWCEKRRKIELAEKIPGPKGLPIIGNALMFLGNTEEVHKNIDKESQIAFQNNEPLRRYWIGNTLIVHSLSSDASKVIFDSTTEISKGESYNFFAEWLGKGLLISEGEKWKNRRRTITPSFHFNMLKKYFESYNKESKNMVEIFETLSKSSEEVEVFNIIKRTALDIICETAMGVKVNASKNPNHPYPVAVQKYSKLSAFHFRNIFYKIPLTYYLLGKKSEQDRLLVILKSFTRNVIKQKTEEFVKNNGVLSDNTFLSNLLQLKKENNWSDEDLREEVETFMFAGHDTTSSLTSYLFWALACYQDIQQKVYEEIYDVYGDEERDVLPEDLPKLPYLEMVIKETLRRYATVPFFNRMLINETEVCGYLLPKGTNFVFPLQHTNFNSKVFPDPYKFDPDRFLPENASKRNAYDFTPFSAGPRNCIGQKFALNEARTMAIWVLRHFKLTTKREESYVRSVPEVIHLTILITLLFLFVVSNLKKFKTWWCERRRKIELAEKIPGPKGLPIFGNILTFSGTQEQMQNNFFKEAQIGFENNEPLRRYWIGSSLTVQPLSSDAAKVIFDSTTEISKGETYDFYSQWLGNGLVLSDGEKWKYRRRLITPSFHFNMLKKYFETYNNESKNMVEIFESLSKRGDEVEIFNVIKRSALDIICETAMGVKVNASKNPNHPYLIAVKKYAKLSSDHFRNIFYKIPLIYYLFGDQTEKDRLLVILKSFTRNVIKQKTEEFEKNNGMLSDNTFLSTLLQLKKENNWSDEDVREEVETFIFAGHDTTSSLVSYLFWALSCYQDIQQKVYEEIYDVYGDEERDVLPEDLPKLTYLEMVIKETLRRYSTVPFFVRMLTNEIEVCGYTLPKGTNFIFAPQHTNFNSNVFPDPYKFDPDRFLPEIAATRNAYDFTPFSAGTRNCIGQRFALNEAKTIAIWILRHFKLTTKREESYVKSIAEATQTPVDGIPIIFEKRKTLSM</sequence>
<evidence type="ECO:0000256" key="8">
    <source>
        <dbReference type="ARBA" id="ARBA00022824"/>
    </source>
</evidence>
<evidence type="ECO:0000256" key="6">
    <source>
        <dbReference type="ARBA" id="ARBA00022617"/>
    </source>
</evidence>
<feature type="binding site" description="axial binding residue" evidence="14">
    <location>
        <position position="1454"/>
    </location>
    <ligand>
        <name>heme</name>
        <dbReference type="ChEBI" id="CHEBI:30413"/>
    </ligand>
    <ligandPart>
        <name>Fe</name>
        <dbReference type="ChEBI" id="CHEBI:18248"/>
    </ligandPart>
</feature>
<comment type="similarity">
    <text evidence="5">Belongs to the cytochrome P450 family.</text>
</comment>
<dbReference type="InterPro" id="IPR001128">
    <property type="entry name" value="Cyt_P450"/>
</dbReference>
<keyword evidence="12" id="KW-0503">Monooxygenase</keyword>
<keyword evidence="8" id="KW-0256">Endoplasmic reticulum</keyword>
<keyword evidence="10" id="KW-0560">Oxidoreductase</keyword>
<dbReference type="GO" id="GO:0005506">
    <property type="term" value="F:iron ion binding"/>
    <property type="evidence" value="ECO:0007669"/>
    <property type="project" value="InterPro"/>
</dbReference>
<dbReference type="FunFam" id="1.10.630.10:FF:000035">
    <property type="entry name" value="CYtochrome P450 family"/>
    <property type="match status" value="4"/>
</dbReference>
<evidence type="ECO:0000256" key="13">
    <source>
        <dbReference type="ARBA" id="ARBA00023136"/>
    </source>
</evidence>
<dbReference type="InterPro" id="IPR017972">
    <property type="entry name" value="Cyt_P450_CS"/>
</dbReference>
<evidence type="ECO:0000313" key="15">
    <source>
        <dbReference type="Proteomes" id="UP000035681"/>
    </source>
</evidence>
<reference evidence="16" key="1">
    <citation type="submission" date="2024-02" db="UniProtKB">
        <authorList>
            <consortium name="WormBaseParasite"/>
        </authorList>
    </citation>
    <scope>IDENTIFICATION</scope>
</reference>
<evidence type="ECO:0000256" key="4">
    <source>
        <dbReference type="ARBA" id="ARBA00004406"/>
    </source>
</evidence>
<evidence type="ECO:0000256" key="3">
    <source>
        <dbReference type="ARBA" id="ARBA00004174"/>
    </source>
</evidence>
<evidence type="ECO:0000256" key="12">
    <source>
        <dbReference type="ARBA" id="ARBA00023033"/>
    </source>
</evidence>
<keyword evidence="13" id="KW-0472">Membrane</keyword>
<evidence type="ECO:0000256" key="9">
    <source>
        <dbReference type="ARBA" id="ARBA00022848"/>
    </source>
</evidence>
<dbReference type="SUPFAM" id="SSF48264">
    <property type="entry name" value="Cytochrome P450"/>
    <property type="match status" value="4"/>
</dbReference>
<dbReference type="GO" id="GO:0020037">
    <property type="term" value="F:heme binding"/>
    <property type="evidence" value="ECO:0007669"/>
    <property type="project" value="InterPro"/>
</dbReference>
<keyword evidence="15" id="KW-1185">Reference proteome</keyword>
<organism evidence="15 16">
    <name type="scientific">Strongyloides stercoralis</name>
    <name type="common">Threadworm</name>
    <dbReference type="NCBI Taxonomy" id="6248"/>
    <lineage>
        <taxon>Eukaryota</taxon>
        <taxon>Metazoa</taxon>
        <taxon>Ecdysozoa</taxon>
        <taxon>Nematoda</taxon>
        <taxon>Chromadorea</taxon>
        <taxon>Rhabditida</taxon>
        <taxon>Tylenchina</taxon>
        <taxon>Panagrolaimomorpha</taxon>
        <taxon>Strongyloidoidea</taxon>
        <taxon>Strongyloididae</taxon>
        <taxon>Strongyloides</taxon>
    </lineage>
</organism>
<dbReference type="Pfam" id="PF00067">
    <property type="entry name" value="p450"/>
    <property type="match status" value="4"/>
</dbReference>
<dbReference type="GO" id="GO:0016705">
    <property type="term" value="F:oxidoreductase activity, acting on paired donors, with incorporation or reduction of molecular oxygen"/>
    <property type="evidence" value="ECO:0007669"/>
    <property type="project" value="InterPro"/>
</dbReference>
<dbReference type="Proteomes" id="UP000035681">
    <property type="component" value="Unplaced"/>
</dbReference>
<dbReference type="InterPro" id="IPR050196">
    <property type="entry name" value="Cytochrome_P450_Monoox"/>
</dbReference>
<dbReference type="PANTHER" id="PTHR24291:SF130">
    <property type="entry name" value="CYTOCHROME P450 FAMILY"/>
    <property type="match status" value="1"/>
</dbReference>
<keyword evidence="7 14" id="KW-0479">Metal-binding</keyword>
<dbReference type="InterPro" id="IPR036396">
    <property type="entry name" value="Cyt_P450_sf"/>
</dbReference>
<dbReference type="InterPro" id="IPR002403">
    <property type="entry name" value="Cyt_P450_E_grp-IV"/>
</dbReference>
<dbReference type="PRINTS" id="PR00385">
    <property type="entry name" value="P450"/>
</dbReference>
<name>A0AAF5D010_STRER</name>
<keyword evidence="9" id="KW-0492">Microsome</keyword>